<feature type="compositionally biased region" description="Polar residues" evidence="1">
    <location>
        <begin position="215"/>
        <end position="231"/>
    </location>
</feature>
<comment type="caution">
    <text evidence="3">The sequence shown here is derived from an EMBL/GenBank/DDBJ whole genome shotgun (WGS) entry which is preliminary data.</text>
</comment>
<reference evidence="3 4" key="1">
    <citation type="journal article" date="2019" name="Sci. Rep.">
        <title>Comparative genomics of chytrid fungi reveal insights into the obligate biotrophic and pathogenic lifestyle of Synchytrium endobioticum.</title>
        <authorList>
            <person name="van de Vossenberg B.T.L.H."/>
            <person name="Warris S."/>
            <person name="Nguyen H.D.T."/>
            <person name="van Gent-Pelzer M.P.E."/>
            <person name="Joly D.L."/>
            <person name="van de Geest H.C."/>
            <person name="Bonants P.J.M."/>
            <person name="Smith D.S."/>
            <person name="Levesque C.A."/>
            <person name="van der Lee T.A.J."/>
        </authorList>
    </citation>
    <scope>NUCLEOTIDE SEQUENCE [LARGE SCALE GENOMIC DNA]</scope>
    <source>
        <strain evidence="3 4">MB42</strain>
    </source>
</reference>
<keyword evidence="2" id="KW-0812">Transmembrane</keyword>
<name>A0A507CMC0_9FUNG</name>
<evidence type="ECO:0000313" key="4">
    <source>
        <dbReference type="Proteomes" id="UP000317494"/>
    </source>
</evidence>
<keyword evidence="2" id="KW-1133">Transmembrane helix</keyword>
<keyword evidence="2" id="KW-0472">Membrane</keyword>
<organism evidence="3 4">
    <name type="scientific">Synchytrium endobioticum</name>
    <dbReference type="NCBI Taxonomy" id="286115"/>
    <lineage>
        <taxon>Eukaryota</taxon>
        <taxon>Fungi</taxon>
        <taxon>Fungi incertae sedis</taxon>
        <taxon>Chytridiomycota</taxon>
        <taxon>Chytridiomycota incertae sedis</taxon>
        <taxon>Chytridiomycetes</taxon>
        <taxon>Synchytriales</taxon>
        <taxon>Synchytriaceae</taxon>
        <taxon>Synchytrium</taxon>
    </lineage>
</organism>
<dbReference type="Proteomes" id="UP000317494">
    <property type="component" value="Unassembled WGS sequence"/>
</dbReference>
<feature type="transmembrane region" description="Helical" evidence="2">
    <location>
        <begin position="83"/>
        <end position="101"/>
    </location>
</feature>
<feature type="transmembrane region" description="Helical" evidence="2">
    <location>
        <begin position="156"/>
        <end position="176"/>
    </location>
</feature>
<keyword evidence="4" id="KW-1185">Reference proteome</keyword>
<dbReference type="EMBL" id="QEAN01000320">
    <property type="protein sequence ID" value="TPX40266.1"/>
    <property type="molecule type" value="Genomic_DNA"/>
</dbReference>
<protein>
    <submittedName>
        <fullName evidence="3">Uncharacterized protein</fullName>
    </submittedName>
</protein>
<proteinExistence type="predicted"/>
<dbReference type="AlphaFoldDB" id="A0A507CMC0"/>
<feature type="region of interest" description="Disordered" evidence="1">
    <location>
        <begin position="215"/>
        <end position="377"/>
    </location>
</feature>
<evidence type="ECO:0000256" key="2">
    <source>
        <dbReference type="SAM" id="Phobius"/>
    </source>
</evidence>
<evidence type="ECO:0000313" key="3">
    <source>
        <dbReference type="EMBL" id="TPX40266.1"/>
    </source>
</evidence>
<accession>A0A507CMC0</accession>
<evidence type="ECO:0000256" key="1">
    <source>
        <dbReference type="SAM" id="MobiDB-lite"/>
    </source>
</evidence>
<feature type="transmembrane region" description="Helical" evidence="2">
    <location>
        <begin position="188"/>
        <end position="206"/>
    </location>
</feature>
<gene>
    <name evidence="3" type="ORF">SeMB42_g06065</name>
</gene>
<dbReference type="VEuPathDB" id="FungiDB:SeMB42_g06065"/>
<sequence length="377" mass="40278">MSNIASVLSSWLVAAMQPDNAHSPKNANEASLSLYQGSPSFTSNTVLLIWEDGISHFFHTFQQKPALNTCQPQLSSMSTSPGMRMKLLIAFHLFVVLLSLARCARKDGETTVACLNGSCLASRANSNNHLDVRTDFPDTGIKVDGRAPGSRLVKRSIGSSSAVAAIAVILFVGVHLQSTSVFERVTKFGGTAALVFAIGAVVGLLLTPTGNVQEAREQQNVQHPTESTVGPYNSPGEYPDSIPRPGPRNGHYNLAHPGAYHDSIPGPGPRDGYYNPAHPGAYPDSIPGPGPRDGYYNPAHPGAYPDSGVAMQEAERRNNQLPQSGRNAPQIPPGDISPEDNVYQYGPPIPDIVMSPSSTPPTPPTPQHLTLHFNDPR</sequence>